<evidence type="ECO:0000313" key="1">
    <source>
        <dbReference type="EMBL" id="GAA37059.2"/>
    </source>
</evidence>
<sequence>MPVEIKPVNVTSTARDLEEYWERFGIRFLAKSDMDNKKLMAHFPYFVVKGAYTLINNLIYSESMTDISNNTLKEMVLQHLKPIDFLAAGGARFNRLTRSHSQSVRDLVLQLQTQEAECDYCAQLKDQLPDGLVAGIQLPEVLQKLLLYPDRKFQSIRKICEHHEDVKQVTKSDEAVLLNHFKRNNSRMHSNLEQTFVLQIHRFVASQIVTLIQRFKILRNEPVSLSFSLRTPRYYFRFYYACIRNGLFNPFRKSTPTRHTHASAYGFFAVNHLLNEADSSSSETYNLLSLISILSNSSIPDNLVQYLETSSTLIGRYPIRLVCDAYLKGPPTETKLPVILHRLWSTPRDVLGQPEFPLPTEFNIPSPIILNTMSDTRLSRNRRFLAQLVSKTTNIGSTQHQHDFCKSRRPLIQFADT</sequence>
<organism evidence="1 2">
    <name type="scientific">Clonorchis sinensis</name>
    <name type="common">Chinese liver fluke</name>
    <dbReference type="NCBI Taxonomy" id="79923"/>
    <lineage>
        <taxon>Eukaryota</taxon>
        <taxon>Metazoa</taxon>
        <taxon>Spiralia</taxon>
        <taxon>Lophotrochozoa</taxon>
        <taxon>Platyhelminthes</taxon>
        <taxon>Trematoda</taxon>
        <taxon>Digenea</taxon>
        <taxon>Opisthorchiida</taxon>
        <taxon>Opisthorchiata</taxon>
        <taxon>Opisthorchiidae</taxon>
        <taxon>Clonorchis</taxon>
    </lineage>
</organism>
<evidence type="ECO:0000313" key="2">
    <source>
        <dbReference type="Proteomes" id="UP000008909"/>
    </source>
</evidence>
<accession>H2KUR7</accession>
<reference evidence="1" key="1">
    <citation type="journal article" date="2011" name="Genome Biol.">
        <title>The draft genome of the carcinogenic human liver fluke Clonorchis sinensis.</title>
        <authorList>
            <person name="Wang X."/>
            <person name="Chen W."/>
            <person name="Huang Y."/>
            <person name="Sun J."/>
            <person name="Men J."/>
            <person name="Liu H."/>
            <person name="Luo F."/>
            <person name="Guo L."/>
            <person name="Lv X."/>
            <person name="Deng C."/>
            <person name="Zhou C."/>
            <person name="Fan Y."/>
            <person name="Li X."/>
            <person name="Huang L."/>
            <person name="Hu Y."/>
            <person name="Liang C."/>
            <person name="Hu X."/>
            <person name="Xu J."/>
            <person name="Yu X."/>
        </authorList>
    </citation>
    <scope>NUCLEOTIDE SEQUENCE [LARGE SCALE GENOMIC DNA]</scope>
    <source>
        <strain evidence="1">Henan</strain>
    </source>
</reference>
<dbReference type="EMBL" id="DF144162">
    <property type="protein sequence ID" value="GAA37059.2"/>
    <property type="molecule type" value="Genomic_DNA"/>
</dbReference>
<dbReference type="AlphaFoldDB" id="H2KUR7"/>
<proteinExistence type="predicted"/>
<dbReference type="Proteomes" id="UP000008909">
    <property type="component" value="Unassembled WGS sequence"/>
</dbReference>
<gene>
    <name evidence="1" type="ORF">CLF_110008</name>
</gene>
<name>H2KUR7_CLOSI</name>
<protein>
    <submittedName>
        <fullName evidence="1">Uncharacterized protein</fullName>
    </submittedName>
</protein>
<keyword evidence="2" id="KW-1185">Reference proteome</keyword>